<dbReference type="Pfam" id="PF00497">
    <property type="entry name" value="SBP_bac_3"/>
    <property type="match status" value="1"/>
</dbReference>
<name>A0A1J5REG6_9ZZZZ</name>
<evidence type="ECO:0000259" key="2">
    <source>
        <dbReference type="SMART" id="SM00062"/>
    </source>
</evidence>
<gene>
    <name evidence="3" type="ORF">GALL_235460</name>
</gene>
<reference evidence="3" key="1">
    <citation type="submission" date="2016-10" db="EMBL/GenBank/DDBJ databases">
        <title>Sequence of Gallionella enrichment culture.</title>
        <authorList>
            <person name="Poehlein A."/>
            <person name="Muehling M."/>
            <person name="Daniel R."/>
        </authorList>
    </citation>
    <scope>NUCLEOTIDE SEQUENCE</scope>
</reference>
<dbReference type="PANTHER" id="PTHR35936:SF25">
    <property type="entry name" value="ABC TRANSPORTER SUBSTRATE-BINDING PROTEIN"/>
    <property type="match status" value="1"/>
</dbReference>
<feature type="domain" description="Solute-binding protein family 3/N-terminal" evidence="2">
    <location>
        <begin position="40"/>
        <end position="271"/>
    </location>
</feature>
<dbReference type="EMBL" id="MLJW01000185">
    <property type="protein sequence ID" value="OIQ94496.1"/>
    <property type="molecule type" value="Genomic_DNA"/>
</dbReference>
<proteinExistence type="predicted"/>
<comment type="caution">
    <text evidence="3">The sequence shown here is derived from an EMBL/GenBank/DDBJ whole genome shotgun (WGS) entry which is preliminary data.</text>
</comment>
<protein>
    <submittedName>
        <fullName evidence="3">Bacterial extracellular solute-binding protein, family 3</fullName>
    </submittedName>
</protein>
<organism evidence="3">
    <name type="scientific">mine drainage metagenome</name>
    <dbReference type="NCBI Taxonomy" id="410659"/>
    <lineage>
        <taxon>unclassified sequences</taxon>
        <taxon>metagenomes</taxon>
        <taxon>ecological metagenomes</taxon>
    </lineage>
</organism>
<dbReference type="SUPFAM" id="SSF53850">
    <property type="entry name" value="Periplasmic binding protein-like II"/>
    <property type="match status" value="1"/>
</dbReference>
<dbReference type="SMART" id="SM00062">
    <property type="entry name" value="PBPb"/>
    <property type="match status" value="1"/>
</dbReference>
<keyword evidence="1" id="KW-0732">Signal</keyword>
<dbReference type="Gene3D" id="3.40.190.10">
    <property type="entry name" value="Periplasmic binding protein-like II"/>
    <property type="match status" value="2"/>
</dbReference>
<evidence type="ECO:0000256" key="1">
    <source>
        <dbReference type="ARBA" id="ARBA00022729"/>
    </source>
</evidence>
<dbReference type="AlphaFoldDB" id="A0A1J5REG6"/>
<dbReference type="PANTHER" id="PTHR35936">
    <property type="entry name" value="MEMBRANE-BOUND LYTIC MUREIN TRANSGLYCOSYLASE F"/>
    <property type="match status" value="1"/>
</dbReference>
<sequence length="273" mass="30324">MRIGAGLFILAALWLAVPPSGRAAPLSSPLPDAPVDDPHVITLRADPSCPSNCDPASDHPGYDIEIAKAIYEPLGYKVDYRLLSWARTLVEVRRGTFDALVAGIRSDAPDFIFPREPAGMLINGFALRKGSGWQWRGPQSLQGMVLGYIPDYQYFPALKDYIDAHAGDWHAVQGVAMMNATALNLKKLLVRRIDITCDDLSVLRYERKRLGLEDQIEIIDPKVAAPLPNYIAFGPHNPRGRDLARQWDEGIRRLRASGRLAAILDRYGVADWE</sequence>
<dbReference type="InterPro" id="IPR001638">
    <property type="entry name" value="Solute-binding_3/MltF_N"/>
</dbReference>
<accession>A0A1J5REG6</accession>
<evidence type="ECO:0000313" key="3">
    <source>
        <dbReference type="EMBL" id="OIQ94496.1"/>
    </source>
</evidence>